<comment type="caution">
    <text evidence="2">The sequence shown here is derived from an EMBL/GenBank/DDBJ whole genome shotgun (WGS) entry which is preliminary data.</text>
</comment>
<keyword evidence="1" id="KW-0472">Membrane</keyword>
<keyword evidence="1" id="KW-1133">Transmembrane helix</keyword>
<reference evidence="2 3" key="1">
    <citation type="submission" date="2018-02" db="EMBL/GenBank/DDBJ databases">
        <title>Comparative genomes isolates from brazilian mangrove.</title>
        <authorList>
            <person name="Araujo J.E."/>
            <person name="Taketani R.G."/>
            <person name="Silva M.C.P."/>
            <person name="Loureco M.V."/>
            <person name="Andreote F.D."/>
        </authorList>
    </citation>
    <scope>NUCLEOTIDE SEQUENCE [LARGE SCALE GENOMIC DNA]</scope>
    <source>
        <strain evidence="2 3">Hex-1 MGV</strain>
    </source>
</reference>
<organism evidence="2 3">
    <name type="scientific">Blastopirellula marina</name>
    <dbReference type="NCBI Taxonomy" id="124"/>
    <lineage>
        <taxon>Bacteria</taxon>
        <taxon>Pseudomonadati</taxon>
        <taxon>Planctomycetota</taxon>
        <taxon>Planctomycetia</taxon>
        <taxon>Pirellulales</taxon>
        <taxon>Pirellulaceae</taxon>
        <taxon>Blastopirellula</taxon>
    </lineage>
</organism>
<name>A0A2S8FZ61_9BACT</name>
<dbReference type="RefSeq" id="WP_105328736.1">
    <property type="nucleotide sequence ID" value="NZ_PUHY01000005.1"/>
</dbReference>
<dbReference type="AlphaFoldDB" id="A0A2S8FZ61"/>
<dbReference type="Proteomes" id="UP000238322">
    <property type="component" value="Unassembled WGS sequence"/>
</dbReference>
<protein>
    <submittedName>
        <fullName evidence="2">Uncharacterized protein</fullName>
    </submittedName>
</protein>
<gene>
    <name evidence="2" type="ORF">C5Y83_05965</name>
</gene>
<keyword evidence="1" id="KW-0812">Transmembrane</keyword>
<evidence type="ECO:0000313" key="2">
    <source>
        <dbReference type="EMBL" id="PQO37487.1"/>
    </source>
</evidence>
<feature type="transmembrane region" description="Helical" evidence="1">
    <location>
        <begin position="12"/>
        <end position="31"/>
    </location>
</feature>
<evidence type="ECO:0000256" key="1">
    <source>
        <dbReference type="SAM" id="Phobius"/>
    </source>
</evidence>
<sequence>MMPASSWTKTKWAACVIGLVIFASAMTLLLWKADHLRFVILFTFYDDRIARLYDLTPPTDFPDGWKQLSVSSVSVMLPNSRSVTKHCPDDPWMQAWAVEFDGCRAIDIVTTDGDATAIDEMSQLLKVSPKELPNRVLALKAEAFRTTVDEFRWDMSRKELDLLEFKLLHKNVRLGYDNETEFYFYETPLFDGFLFYGSEYPRFVWISHDLHYQGQIYFYEFPKSDIETVLSICGSLQINASDSANETSLVGDFRTVKVDALNDSKIRDEPGEIRVDLH</sequence>
<evidence type="ECO:0000313" key="3">
    <source>
        <dbReference type="Proteomes" id="UP000238322"/>
    </source>
</evidence>
<proteinExistence type="predicted"/>
<dbReference type="EMBL" id="PUHY01000005">
    <property type="protein sequence ID" value="PQO37487.1"/>
    <property type="molecule type" value="Genomic_DNA"/>
</dbReference>
<accession>A0A2S8FZ61</accession>